<organism evidence="1 2">
    <name type="scientific">Faucicola atlantae</name>
    <dbReference type="NCBI Taxonomy" id="34059"/>
    <lineage>
        <taxon>Bacteria</taxon>
        <taxon>Pseudomonadati</taxon>
        <taxon>Pseudomonadota</taxon>
        <taxon>Gammaproteobacteria</taxon>
        <taxon>Moraxellales</taxon>
        <taxon>Moraxellaceae</taxon>
        <taxon>Faucicola</taxon>
    </lineage>
</organism>
<dbReference type="AlphaFoldDB" id="A0A378Q323"/>
<accession>A0A378Q323</accession>
<evidence type="ECO:0000313" key="1">
    <source>
        <dbReference type="EMBL" id="STY95200.1"/>
    </source>
</evidence>
<dbReference type="RefSeq" id="WP_067058653.1">
    <property type="nucleotide sequence ID" value="NZ_MXAO01000078.1"/>
</dbReference>
<name>A0A378Q323_9GAMM</name>
<sequence>MKAKTTKRAVKTVRALSDSAKQGQFEQGGQALSTTKHNAYFGISAVEANKHYQRLHGLGTLLQCQYAIELQNIYHIASNASWFGGDFPLAWLATDVELTNGSSENESFYAGAWQLHHFTQHSLESIEVTFIETAGGDIAKSAGICQGLAYRADGTMTEPKHYTFKLTIKLLGKQKSVPKDYLVAVKSFSTSLSSSGRSEVAKTQVTFQVIAPYGLFAKSPAKR</sequence>
<gene>
    <name evidence="1" type="ORF">NCTC11091_00993</name>
</gene>
<dbReference type="Proteomes" id="UP000255193">
    <property type="component" value="Unassembled WGS sequence"/>
</dbReference>
<proteinExistence type="predicted"/>
<protein>
    <submittedName>
        <fullName evidence="1">Uncharacterized protein</fullName>
    </submittedName>
</protein>
<reference evidence="1 2" key="1">
    <citation type="submission" date="2018-06" db="EMBL/GenBank/DDBJ databases">
        <authorList>
            <consortium name="Pathogen Informatics"/>
            <person name="Doyle S."/>
        </authorList>
    </citation>
    <scope>NUCLEOTIDE SEQUENCE [LARGE SCALE GENOMIC DNA]</scope>
    <source>
        <strain evidence="1 2">NCTC11091</strain>
    </source>
</reference>
<dbReference type="EMBL" id="UGQA01000001">
    <property type="protein sequence ID" value="STY95200.1"/>
    <property type="molecule type" value="Genomic_DNA"/>
</dbReference>
<evidence type="ECO:0000313" key="2">
    <source>
        <dbReference type="Proteomes" id="UP000255193"/>
    </source>
</evidence>